<gene>
    <name evidence="2" type="ORF">CPter91_3309</name>
</gene>
<name>A0A127Q6M9_9BURK</name>
<evidence type="ECO:0000256" key="1">
    <source>
        <dbReference type="SAM" id="MobiDB-lite"/>
    </source>
</evidence>
<proteinExistence type="predicted"/>
<dbReference type="EMBL" id="CP013234">
    <property type="protein sequence ID" value="AMP05636.1"/>
    <property type="molecule type" value="Genomic_DNA"/>
</dbReference>
<evidence type="ECO:0000313" key="3">
    <source>
        <dbReference type="Proteomes" id="UP000074561"/>
    </source>
</evidence>
<evidence type="ECO:0000313" key="2">
    <source>
        <dbReference type="EMBL" id="AMP05636.1"/>
    </source>
</evidence>
<reference evidence="2 3" key="1">
    <citation type="submission" date="2015-11" db="EMBL/GenBank/DDBJ databases">
        <title>Exploring the genomic traits of fungus-feeding bacterial genus Collimonas.</title>
        <authorList>
            <person name="Song C."/>
            <person name="Schmidt R."/>
            <person name="de Jager V."/>
            <person name="Krzyzanowska D."/>
            <person name="Jongedijk E."/>
            <person name="Cankar K."/>
            <person name="Beekwilder J."/>
            <person name="van Veen A."/>
            <person name="de Boer W."/>
            <person name="van Veen J.A."/>
            <person name="Garbeva P."/>
        </authorList>
    </citation>
    <scope>NUCLEOTIDE SEQUENCE [LARGE SCALE GENOMIC DNA]</scope>
    <source>
        <strain evidence="2 3">Ter91</strain>
    </source>
</reference>
<feature type="compositionally biased region" description="Low complexity" evidence="1">
    <location>
        <begin position="18"/>
        <end position="35"/>
    </location>
</feature>
<dbReference type="Proteomes" id="UP000074561">
    <property type="component" value="Chromosome"/>
</dbReference>
<protein>
    <submittedName>
        <fullName evidence="2">Uncharacterized protein</fullName>
    </submittedName>
</protein>
<dbReference type="RefSeq" id="WP_150119715.1">
    <property type="nucleotide sequence ID" value="NZ_CP013234.1"/>
</dbReference>
<dbReference type="PATRIC" id="fig|279113.9.peg.3267"/>
<dbReference type="OrthoDB" id="8781918at2"/>
<dbReference type="KEGG" id="cpra:CPter91_3309"/>
<feature type="region of interest" description="Disordered" evidence="1">
    <location>
        <begin position="18"/>
        <end position="43"/>
    </location>
</feature>
<dbReference type="AlphaFoldDB" id="A0A127Q6M9"/>
<sequence>MPIVPPPVYSPAPAPVVASGATATAAPTESAPGATLSGKQESTERAEAWLSAIDEMLKAGLRQDALEEWDKFKRAYPNYPVPEKLRAQIRLLQK</sequence>
<accession>A0A127Q6M9</accession>
<dbReference type="STRING" id="279113.CPter91_3309"/>
<organism evidence="2 3">
    <name type="scientific">Collimonas pratensis</name>
    <dbReference type="NCBI Taxonomy" id="279113"/>
    <lineage>
        <taxon>Bacteria</taxon>
        <taxon>Pseudomonadati</taxon>
        <taxon>Pseudomonadota</taxon>
        <taxon>Betaproteobacteria</taxon>
        <taxon>Burkholderiales</taxon>
        <taxon>Oxalobacteraceae</taxon>
        <taxon>Collimonas</taxon>
    </lineage>
</organism>